<keyword evidence="2" id="KW-0808">Transferase</keyword>
<gene>
    <name evidence="5" type="ORF">J3U87_24120</name>
</gene>
<dbReference type="SUPFAM" id="SSF82199">
    <property type="entry name" value="SET domain"/>
    <property type="match status" value="1"/>
</dbReference>
<dbReference type="PANTHER" id="PTHR13271">
    <property type="entry name" value="UNCHARACTERIZED PUTATIVE METHYLTRANSFERASE"/>
    <property type="match status" value="1"/>
</dbReference>
<protein>
    <submittedName>
        <fullName evidence="5">SET domain-containing protein</fullName>
    </submittedName>
</protein>
<evidence type="ECO:0000256" key="3">
    <source>
        <dbReference type="ARBA" id="ARBA00022691"/>
    </source>
</evidence>
<accession>A0A8A4TGK0</accession>
<dbReference type="InterPro" id="IPR050600">
    <property type="entry name" value="SETD3_SETD6_MTase"/>
</dbReference>
<dbReference type="AlphaFoldDB" id="A0A8A4TGK0"/>
<keyword evidence="6" id="KW-1185">Reference proteome</keyword>
<dbReference type="Gene3D" id="3.90.1410.10">
    <property type="entry name" value="set domain protein methyltransferase, domain 1"/>
    <property type="match status" value="1"/>
</dbReference>
<dbReference type="Pfam" id="PF09273">
    <property type="entry name" value="Rubis-subs-bind"/>
    <property type="match status" value="1"/>
</dbReference>
<dbReference type="EMBL" id="CP071793">
    <property type="protein sequence ID" value="QTD48680.1"/>
    <property type="molecule type" value="Genomic_DNA"/>
</dbReference>
<proteinExistence type="predicted"/>
<evidence type="ECO:0000256" key="1">
    <source>
        <dbReference type="ARBA" id="ARBA00022603"/>
    </source>
</evidence>
<dbReference type="InterPro" id="IPR036464">
    <property type="entry name" value="Rubisco_LSMT_subst-bd_sf"/>
</dbReference>
<dbReference type="PROSITE" id="PS50280">
    <property type="entry name" value="SET"/>
    <property type="match status" value="1"/>
</dbReference>
<dbReference type="InterPro" id="IPR001214">
    <property type="entry name" value="SET_dom"/>
</dbReference>
<reference evidence="5" key="1">
    <citation type="submission" date="2021-03" db="EMBL/GenBank/DDBJ databases">
        <title>Acanthopleuribacteraceae sp. M133.</title>
        <authorList>
            <person name="Wang G."/>
        </authorList>
    </citation>
    <scope>NUCLEOTIDE SEQUENCE</scope>
    <source>
        <strain evidence="5">M133</strain>
    </source>
</reference>
<dbReference type="GO" id="GO:0032259">
    <property type="term" value="P:methylation"/>
    <property type="evidence" value="ECO:0007669"/>
    <property type="project" value="UniProtKB-KW"/>
</dbReference>
<organism evidence="5 6">
    <name type="scientific">Sulfidibacter corallicola</name>
    <dbReference type="NCBI Taxonomy" id="2818388"/>
    <lineage>
        <taxon>Bacteria</taxon>
        <taxon>Pseudomonadati</taxon>
        <taxon>Acidobacteriota</taxon>
        <taxon>Holophagae</taxon>
        <taxon>Acanthopleuribacterales</taxon>
        <taxon>Acanthopleuribacteraceae</taxon>
        <taxon>Sulfidibacter</taxon>
    </lineage>
</organism>
<keyword evidence="1" id="KW-0489">Methyltransferase</keyword>
<sequence length="611" mass="69451">MSHAIMPPKTDAMSRMQQWLKRGGCRFPEVEIKTSAGEHRGLYCRSDVRKGNQVLEIRRRFMMCGDRASQSPIGQEIVKSGITPALKQSTLAAFILVELHRPDSFWAPYLATLPKSFDEVPLFFDKERLADLNGSYILDWVQTRRDAIEQDHALLKTSVPRFVFSLAEFSWAMTAINTRAFAVPSRRGGVVPAMIPFLDMGNHSETAVTRWVYQEDRAAMVLNVTDAVRAGQQLYLHYGAKSKARFFAGYGFIPDGIEEDQTRITVSLPLVDPHYFTKRGLFQGEETRTFTLSSKNFDGLAETLDAIHVTLANPKTEREYDALLGRKFTNIDHERMALHITAALCDDKLASFTRELSENEARLKHAEGHAIHDDRDLRVLRMVVAEQRVLHSVRDFCHGVAGFARDVTAGGISSVLAARVSRIFEIDTQRTWFDRWRKERFPRFEHHKTPRTPSVRDESISPQVVLSAVTPAMWPSIYRLRTSSAGHQPTDHPEHHMAAACFSDGRVNNVAIFRDAHIIGWMTYKIETDETIQLGGIHIDLTQPQQDVVEIVLHKFLAALTQLQPDCSVVARVPRERLERVDLYLSRGFRLRHAPIQESTHWEMALCLASQ</sequence>
<dbReference type="GO" id="GO:0016279">
    <property type="term" value="F:protein-lysine N-methyltransferase activity"/>
    <property type="evidence" value="ECO:0007669"/>
    <property type="project" value="TreeGrafter"/>
</dbReference>
<dbReference type="Proteomes" id="UP000663929">
    <property type="component" value="Chromosome"/>
</dbReference>
<evidence type="ECO:0000259" key="4">
    <source>
        <dbReference type="PROSITE" id="PS50280"/>
    </source>
</evidence>
<feature type="domain" description="SET" evidence="4">
    <location>
        <begin position="28"/>
        <end position="239"/>
    </location>
</feature>
<evidence type="ECO:0000313" key="5">
    <source>
        <dbReference type="EMBL" id="QTD48680.1"/>
    </source>
</evidence>
<dbReference type="KEGG" id="scor:J3U87_24120"/>
<dbReference type="PANTHER" id="PTHR13271:SF137">
    <property type="entry name" value="SET DOMAIN-CONTAINING PROTEIN"/>
    <property type="match status" value="1"/>
</dbReference>
<dbReference type="RefSeq" id="WP_237378331.1">
    <property type="nucleotide sequence ID" value="NZ_CP071793.1"/>
</dbReference>
<dbReference type="CDD" id="cd10527">
    <property type="entry name" value="SET_LSMT"/>
    <property type="match status" value="1"/>
</dbReference>
<evidence type="ECO:0000256" key="2">
    <source>
        <dbReference type="ARBA" id="ARBA00022679"/>
    </source>
</evidence>
<name>A0A8A4TGK0_SULCO</name>
<dbReference type="Gene3D" id="3.90.1420.10">
    <property type="entry name" value="Rubisco LSMT, substrate-binding domain"/>
    <property type="match status" value="1"/>
</dbReference>
<evidence type="ECO:0000313" key="6">
    <source>
        <dbReference type="Proteomes" id="UP000663929"/>
    </source>
</evidence>
<keyword evidence="3" id="KW-0949">S-adenosyl-L-methionine</keyword>
<dbReference type="InterPro" id="IPR015353">
    <property type="entry name" value="Rubisco_LSMT_subst-bd"/>
</dbReference>
<dbReference type="InterPro" id="IPR046341">
    <property type="entry name" value="SET_dom_sf"/>
</dbReference>